<dbReference type="Proteomes" id="UP000076959">
    <property type="component" value="Unassembled WGS sequence"/>
</dbReference>
<reference evidence="1 2" key="1">
    <citation type="submission" date="2016-03" db="EMBL/GenBank/DDBJ databases">
        <title>Draft Genome Sequence of the Strain BR 10245 (Bradyrhizobium sp.) isolated from nodules of Centrolobium paraense.</title>
        <authorList>
            <person name="Simoes-Araujo J.L.Sr."/>
            <person name="Barauna A.C."/>
            <person name="Silva K."/>
            <person name="Zilli J.E."/>
        </authorList>
    </citation>
    <scope>NUCLEOTIDE SEQUENCE [LARGE SCALE GENOMIC DNA]</scope>
    <source>
        <strain evidence="1 2">BR 10245</strain>
    </source>
</reference>
<dbReference type="EMBL" id="LUUB01000065">
    <property type="protein sequence ID" value="OAF07839.1"/>
    <property type="molecule type" value="Genomic_DNA"/>
</dbReference>
<dbReference type="AlphaFoldDB" id="A0A176YP46"/>
<evidence type="ECO:0000313" key="2">
    <source>
        <dbReference type="Proteomes" id="UP000076959"/>
    </source>
</evidence>
<evidence type="ECO:0000313" key="1">
    <source>
        <dbReference type="EMBL" id="OAF07839.1"/>
    </source>
</evidence>
<organism evidence="1 2">
    <name type="scientific">Bradyrhizobium centrolobii</name>
    <dbReference type="NCBI Taxonomy" id="1505087"/>
    <lineage>
        <taxon>Bacteria</taxon>
        <taxon>Pseudomonadati</taxon>
        <taxon>Pseudomonadota</taxon>
        <taxon>Alphaproteobacteria</taxon>
        <taxon>Hyphomicrobiales</taxon>
        <taxon>Nitrobacteraceae</taxon>
        <taxon>Bradyrhizobium</taxon>
    </lineage>
</organism>
<comment type="caution">
    <text evidence="1">The sequence shown here is derived from an EMBL/GenBank/DDBJ whole genome shotgun (WGS) entry which is preliminary data.</text>
</comment>
<name>A0A176YP46_9BRAD</name>
<sequence length="110" mass="12696">MKNIQVIDGALNCTFSIFQATEEEFALLFPETRQDIQYAEDLALLPRQEEVEAALGRIWERPIRKQDALGIDGTLLYGLERYKTYYRAKREDAVDPSAVNQAQRRLFGID</sequence>
<gene>
    <name evidence="1" type="ORF">AYJ54_16640</name>
</gene>
<proteinExistence type="predicted"/>
<accession>A0A176YP46</accession>
<protein>
    <submittedName>
        <fullName evidence="1">Uncharacterized protein</fullName>
    </submittedName>
</protein>
<keyword evidence="2" id="KW-1185">Reference proteome</keyword>